<evidence type="ECO:0000313" key="5">
    <source>
        <dbReference type="EMBL" id="TWX71908.1"/>
    </source>
</evidence>
<organism evidence="5 6">
    <name type="scientific">Colwellia demingiae</name>
    <dbReference type="NCBI Taxonomy" id="89401"/>
    <lineage>
        <taxon>Bacteria</taxon>
        <taxon>Pseudomonadati</taxon>
        <taxon>Pseudomonadota</taxon>
        <taxon>Gammaproteobacteria</taxon>
        <taxon>Alteromonadales</taxon>
        <taxon>Colwelliaceae</taxon>
        <taxon>Colwellia</taxon>
    </lineage>
</organism>
<reference evidence="5 6" key="1">
    <citation type="submission" date="2019-07" db="EMBL/GenBank/DDBJ databases">
        <title>Genomes of sea-ice associated Colwellia species.</title>
        <authorList>
            <person name="Bowman J.P."/>
        </authorList>
    </citation>
    <scope>NUCLEOTIDE SEQUENCE [LARGE SCALE GENOMIC DNA]</scope>
    <source>
        <strain evidence="5 6">ACAM 459</strain>
    </source>
</reference>
<dbReference type="CDD" id="cd01949">
    <property type="entry name" value="GGDEF"/>
    <property type="match status" value="1"/>
</dbReference>
<dbReference type="SUPFAM" id="SSF55073">
    <property type="entry name" value="Nucleotide cyclase"/>
    <property type="match status" value="1"/>
</dbReference>
<dbReference type="PANTHER" id="PTHR46663:SF3">
    <property type="entry name" value="SLL0267 PROTEIN"/>
    <property type="match status" value="1"/>
</dbReference>
<dbReference type="InterPro" id="IPR043128">
    <property type="entry name" value="Rev_trsase/Diguanyl_cyclase"/>
</dbReference>
<comment type="cofactor">
    <cofactor evidence="1">
        <name>Mg(2+)</name>
        <dbReference type="ChEBI" id="CHEBI:18420"/>
    </cofactor>
</comment>
<dbReference type="SMART" id="SM00267">
    <property type="entry name" value="GGDEF"/>
    <property type="match status" value="1"/>
</dbReference>
<dbReference type="CDD" id="cd13706">
    <property type="entry name" value="PBP2_HisK_like_1"/>
    <property type="match status" value="1"/>
</dbReference>
<keyword evidence="2" id="KW-1133">Transmembrane helix</keyword>
<dbReference type="NCBIfam" id="TIGR00254">
    <property type="entry name" value="GGDEF"/>
    <property type="match status" value="1"/>
</dbReference>
<evidence type="ECO:0000256" key="1">
    <source>
        <dbReference type="ARBA" id="ARBA00001946"/>
    </source>
</evidence>
<feature type="transmembrane region" description="Helical" evidence="2">
    <location>
        <begin position="754"/>
        <end position="777"/>
    </location>
</feature>
<dbReference type="FunFam" id="3.30.70.270:FF:000001">
    <property type="entry name" value="Diguanylate cyclase domain protein"/>
    <property type="match status" value="1"/>
</dbReference>
<name>A0A5C6QTQ1_9GAMM</name>
<protein>
    <submittedName>
        <fullName evidence="5">Transporter substrate-binding domain-containing protein</fullName>
    </submittedName>
</protein>
<feature type="domain" description="GGDEF" evidence="4">
    <location>
        <begin position="828"/>
        <end position="959"/>
    </location>
</feature>
<comment type="caution">
    <text evidence="5">The sequence shown here is derived from an EMBL/GenBank/DDBJ whole genome shotgun (WGS) entry which is preliminary data.</text>
</comment>
<feature type="signal peptide" evidence="3">
    <location>
        <begin position="1"/>
        <end position="27"/>
    </location>
</feature>
<keyword evidence="2" id="KW-0472">Membrane</keyword>
<dbReference type="RefSeq" id="WP_146782475.1">
    <property type="nucleotide sequence ID" value="NZ_VOLT01000001.1"/>
</dbReference>
<keyword evidence="2" id="KW-0812">Transmembrane</keyword>
<accession>A0A5C6QTQ1</accession>
<evidence type="ECO:0000313" key="6">
    <source>
        <dbReference type="Proteomes" id="UP000321822"/>
    </source>
</evidence>
<dbReference type="Pfam" id="PF00990">
    <property type="entry name" value="GGDEF"/>
    <property type="match status" value="1"/>
</dbReference>
<dbReference type="Proteomes" id="UP000321822">
    <property type="component" value="Unassembled WGS sequence"/>
</dbReference>
<keyword evidence="3" id="KW-0732">Signal</keyword>
<evidence type="ECO:0000256" key="3">
    <source>
        <dbReference type="SAM" id="SignalP"/>
    </source>
</evidence>
<dbReference type="OrthoDB" id="9180959at2"/>
<dbReference type="GO" id="GO:0003824">
    <property type="term" value="F:catalytic activity"/>
    <property type="evidence" value="ECO:0007669"/>
    <property type="project" value="UniProtKB-ARBA"/>
</dbReference>
<dbReference type="PROSITE" id="PS50887">
    <property type="entry name" value="GGDEF"/>
    <property type="match status" value="1"/>
</dbReference>
<dbReference type="InterPro" id="IPR052163">
    <property type="entry name" value="DGC-Regulatory_Protein"/>
</dbReference>
<feature type="chain" id="PRO_5022938822" evidence="3">
    <location>
        <begin position="28"/>
        <end position="959"/>
    </location>
</feature>
<dbReference type="Gene3D" id="3.40.190.10">
    <property type="entry name" value="Periplasmic binding protein-like II"/>
    <property type="match status" value="6"/>
</dbReference>
<dbReference type="InterPro" id="IPR001638">
    <property type="entry name" value="Solute-binding_3/MltF_N"/>
</dbReference>
<dbReference type="SUPFAM" id="SSF53850">
    <property type="entry name" value="Periplasmic binding protein-like II"/>
    <property type="match status" value="3"/>
</dbReference>
<proteinExistence type="predicted"/>
<dbReference type="InterPro" id="IPR029787">
    <property type="entry name" value="Nucleotide_cyclase"/>
</dbReference>
<evidence type="ECO:0000256" key="2">
    <source>
        <dbReference type="SAM" id="Phobius"/>
    </source>
</evidence>
<dbReference type="SMART" id="SM00062">
    <property type="entry name" value="PBPb"/>
    <property type="match status" value="3"/>
</dbReference>
<gene>
    <name evidence="5" type="ORF">ESZ36_01365</name>
</gene>
<dbReference type="AlphaFoldDB" id="A0A5C6QTQ1"/>
<dbReference type="CDD" id="cd01007">
    <property type="entry name" value="PBP2_BvgS_HisK_like"/>
    <property type="match status" value="1"/>
</dbReference>
<dbReference type="InterPro" id="IPR000160">
    <property type="entry name" value="GGDEF_dom"/>
</dbReference>
<dbReference type="EMBL" id="VOLT01000001">
    <property type="protein sequence ID" value="TWX71908.1"/>
    <property type="molecule type" value="Genomic_DNA"/>
</dbReference>
<dbReference type="Pfam" id="PF00497">
    <property type="entry name" value="SBP_bac_3"/>
    <property type="match status" value="3"/>
</dbReference>
<dbReference type="PANTHER" id="PTHR46663">
    <property type="entry name" value="DIGUANYLATE CYCLASE DGCT-RELATED"/>
    <property type="match status" value="1"/>
</dbReference>
<sequence length="959" mass="109298">MNFFYKQTSYILLITLFLAIFSQTVFAEKAVAKVVTKVKQPLTIAINETSFPYHSIDEKGIAIGLMADMWRLWAKKQQVEIQFIVLPWLETLNKVAKGNVDIHGGLSIIDSRRETLQFSQPLFSIYTHLYVNQQLSNVNSLADLKPYSIGVVKGSAHIENLQKYHPDFALKTYDNRHDLYRGALNNEILVFTGLEKLADNFPDYDTLRQRFPPHKVLRYQQGNYGVAVAKGNNSLLNLIEQGFEQITREERAAIERKWLGLTKQKDSLLVAFSSHYPPYMGVSPSGEPQGLLIDVWRLWSKKVGINVEFVPRDMTEGLDLITEQKADILLAYPDHVNTSEDISFANPIYTSNVQFYLNKRVKDIEGRRISSLDQFNQQLSDGVIGIWQDSTFKDQLLAKYPQLKVRYFSSLTTMLNAAERDEISGIVGLVDLISARLVQNNLQALFYRLDSPVLTLKLSPVIHHKNNKLVEIVNRGFNELDINSLIRIEDRWLNGNTGEHYYKQQAQKIMLSEADKAFLASHGKINLGIIKNLSPIEFIDEQGKFSGINRDITHLISDSTGIEFNYMPFDSWQQLYKALLDNKIDMLGSITPTAEREKLLIFTESYWQMPWVMVHPQYYGRKSKLEDFYGKQVAIVKGYYLIAKLRKKHPLITFKLVDNREQALVALQQERVDGFITTMASATQLLKQENIVTLMISMMEDVSLEKSHFGINKQLPLLRGIINKGLLSITEKEKQAIYDNWFSLAINTGLDKNVVLQVGAQIGVIILLVLGVIVMWNRRLQVEIKHREQLEKIMKHMATHDELTGLANRVLLKDRLSTAIAFHQRQSLKMAVLFIDLDGFKNINDTHGHGVGDELLQQVALRLQGCVRSSDTVVRFGGDEFVLLLTGLNSPNEAAYVAEKVLRMMQKEFELSKTNAFIGCSIGIAMYPDDGDNDTDLLKIADTMMYKVKAAGKNHYIFN</sequence>
<evidence type="ECO:0000259" key="4">
    <source>
        <dbReference type="PROSITE" id="PS50887"/>
    </source>
</evidence>
<keyword evidence="6" id="KW-1185">Reference proteome</keyword>
<dbReference type="Gene3D" id="3.30.70.270">
    <property type="match status" value="1"/>
</dbReference>